<name>A0A9Q3HI91_9BASI</name>
<proteinExistence type="predicted"/>
<comment type="caution">
    <text evidence="1">The sequence shown here is derived from an EMBL/GenBank/DDBJ whole genome shotgun (WGS) entry which is preliminary data.</text>
</comment>
<sequence>MVNKAGDINKNPYGFSKWELPSMPGNPAYVPENSEPQILMEGISITDVGTEFFEEVRESYKKVNNCHILTALLDKNFKDKALDNSLEEIRKK</sequence>
<dbReference type="AlphaFoldDB" id="A0A9Q3HI91"/>
<accession>A0A9Q3HI91</accession>
<evidence type="ECO:0000313" key="1">
    <source>
        <dbReference type="EMBL" id="MBW0503544.1"/>
    </source>
</evidence>
<gene>
    <name evidence="1" type="ORF">O181_043259</name>
</gene>
<reference evidence="1" key="1">
    <citation type="submission" date="2021-03" db="EMBL/GenBank/DDBJ databases">
        <title>Draft genome sequence of rust myrtle Austropuccinia psidii MF-1, a brazilian biotype.</title>
        <authorList>
            <person name="Quecine M.C."/>
            <person name="Pachon D.M.R."/>
            <person name="Bonatelli M.L."/>
            <person name="Correr F.H."/>
            <person name="Franceschini L.M."/>
            <person name="Leite T.F."/>
            <person name="Margarido G.R.A."/>
            <person name="Almeida C.A."/>
            <person name="Ferrarezi J.A."/>
            <person name="Labate C.A."/>
        </authorList>
    </citation>
    <scope>NUCLEOTIDE SEQUENCE</scope>
    <source>
        <strain evidence="1">MF-1</strain>
    </source>
</reference>
<protein>
    <submittedName>
        <fullName evidence="1">Uncharacterized protein</fullName>
    </submittedName>
</protein>
<dbReference type="EMBL" id="AVOT02017451">
    <property type="protein sequence ID" value="MBW0503544.1"/>
    <property type="molecule type" value="Genomic_DNA"/>
</dbReference>
<keyword evidence="2" id="KW-1185">Reference proteome</keyword>
<dbReference type="Proteomes" id="UP000765509">
    <property type="component" value="Unassembled WGS sequence"/>
</dbReference>
<dbReference type="OrthoDB" id="425619at2759"/>
<evidence type="ECO:0000313" key="2">
    <source>
        <dbReference type="Proteomes" id="UP000765509"/>
    </source>
</evidence>
<organism evidence="1 2">
    <name type="scientific">Austropuccinia psidii MF-1</name>
    <dbReference type="NCBI Taxonomy" id="1389203"/>
    <lineage>
        <taxon>Eukaryota</taxon>
        <taxon>Fungi</taxon>
        <taxon>Dikarya</taxon>
        <taxon>Basidiomycota</taxon>
        <taxon>Pucciniomycotina</taxon>
        <taxon>Pucciniomycetes</taxon>
        <taxon>Pucciniales</taxon>
        <taxon>Sphaerophragmiaceae</taxon>
        <taxon>Austropuccinia</taxon>
    </lineage>
</organism>